<dbReference type="AlphaFoldDB" id="A0A2U8W0C7"/>
<protein>
    <submittedName>
        <fullName evidence="2">Uncharacterized protein</fullName>
    </submittedName>
</protein>
<dbReference type="RefSeq" id="WP_109887192.1">
    <property type="nucleotide sequence ID" value="NZ_CP029550.1"/>
</dbReference>
<feature type="transmembrane region" description="Helical" evidence="1">
    <location>
        <begin position="38"/>
        <end position="63"/>
    </location>
</feature>
<evidence type="ECO:0000313" key="2">
    <source>
        <dbReference type="EMBL" id="AWN39533.1"/>
    </source>
</evidence>
<dbReference type="KEGG" id="mets:DK389_02040"/>
<dbReference type="EMBL" id="CP029550">
    <property type="protein sequence ID" value="AWN39533.1"/>
    <property type="molecule type" value="Genomic_DNA"/>
</dbReference>
<keyword evidence="1" id="KW-0472">Membrane</keyword>
<evidence type="ECO:0000256" key="1">
    <source>
        <dbReference type="SAM" id="Phobius"/>
    </source>
</evidence>
<evidence type="ECO:0000313" key="3">
    <source>
        <dbReference type="Proteomes" id="UP000245926"/>
    </source>
</evidence>
<proteinExistence type="predicted"/>
<keyword evidence="1" id="KW-1133">Transmembrane helix</keyword>
<dbReference type="Proteomes" id="UP000245926">
    <property type="component" value="Chromosome"/>
</dbReference>
<organism evidence="2 3">
    <name type="scientific">Methylobacterium durans</name>
    <dbReference type="NCBI Taxonomy" id="2202825"/>
    <lineage>
        <taxon>Bacteria</taxon>
        <taxon>Pseudomonadati</taxon>
        <taxon>Pseudomonadota</taxon>
        <taxon>Alphaproteobacteria</taxon>
        <taxon>Hyphomicrobiales</taxon>
        <taxon>Methylobacteriaceae</taxon>
        <taxon>Methylobacterium</taxon>
    </lineage>
</organism>
<keyword evidence="1" id="KW-0812">Transmembrane</keyword>
<sequence length="64" mass="6799">MVILLMAASILGFFSFMAAVAGDRIAGVWDKVSVTVGMTAFLPALTLAFQHKGILISLLFLLLS</sequence>
<gene>
    <name evidence="2" type="ORF">DK389_02040</name>
</gene>
<keyword evidence="3" id="KW-1185">Reference proteome</keyword>
<reference evidence="3" key="1">
    <citation type="submission" date="2018-05" db="EMBL/GenBank/DDBJ databases">
        <title>Complete Genome Sequence of Methylobacterium sp. 17SD2-17.</title>
        <authorList>
            <person name="Srinivasan S."/>
        </authorList>
    </citation>
    <scope>NUCLEOTIDE SEQUENCE [LARGE SCALE GENOMIC DNA]</scope>
    <source>
        <strain evidence="3">17SD2-17</strain>
    </source>
</reference>
<name>A0A2U8W0C7_9HYPH</name>
<accession>A0A2U8W0C7</accession>